<keyword evidence="1" id="KW-1133">Transmembrane helix</keyword>
<keyword evidence="1" id="KW-0472">Membrane</keyword>
<feature type="transmembrane region" description="Helical" evidence="1">
    <location>
        <begin position="6"/>
        <end position="23"/>
    </location>
</feature>
<keyword evidence="1" id="KW-0812">Transmembrane</keyword>
<dbReference type="STRING" id="573058.SAMN00017477_0291"/>
<protein>
    <submittedName>
        <fullName evidence="2">Methyl-accepting chemotaxis protein</fullName>
    </submittedName>
</protein>
<reference evidence="3" key="1">
    <citation type="submission" date="2017-04" db="EMBL/GenBank/DDBJ databases">
        <authorList>
            <person name="Varghese N."/>
            <person name="Submissions S."/>
        </authorList>
    </citation>
    <scope>NUCLEOTIDE SEQUENCE [LARGE SCALE GENOMIC DNA]</scope>
    <source>
        <strain evidence="3">DSM 20463</strain>
    </source>
</reference>
<sequence>MKNILIAFLCFTFPMFGLIYSLLSEDENKGLYLKISVISLILKFILILILPIFGLSISFIILKFLSTVTY</sequence>
<dbReference type="Proteomes" id="UP000192368">
    <property type="component" value="Unassembled WGS sequence"/>
</dbReference>
<organism evidence="2 3">
    <name type="scientific">Peptoniphilus asaccharolyticus DSM 20463</name>
    <dbReference type="NCBI Taxonomy" id="573058"/>
    <lineage>
        <taxon>Bacteria</taxon>
        <taxon>Bacillati</taxon>
        <taxon>Bacillota</taxon>
        <taxon>Tissierellia</taxon>
        <taxon>Tissierellales</taxon>
        <taxon>Peptoniphilaceae</taxon>
        <taxon>Peptoniphilus</taxon>
    </lineage>
</organism>
<evidence type="ECO:0000313" key="2">
    <source>
        <dbReference type="EMBL" id="SMB80862.1"/>
    </source>
</evidence>
<gene>
    <name evidence="2" type="ORF">SAMN00017477_0291</name>
</gene>
<keyword evidence="3" id="KW-1185">Reference proteome</keyword>
<evidence type="ECO:0000256" key="1">
    <source>
        <dbReference type="SAM" id="Phobius"/>
    </source>
</evidence>
<name>A0A1W1UIK1_PEPAS</name>
<feature type="transmembrane region" description="Helical" evidence="1">
    <location>
        <begin position="35"/>
        <end position="62"/>
    </location>
</feature>
<accession>A0A1W1UIK1</accession>
<dbReference type="AlphaFoldDB" id="A0A1W1UIK1"/>
<proteinExistence type="predicted"/>
<evidence type="ECO:0000313" key="3">
    <source>
        <dbReference type="Proteomes" id="UP000192368"/>
    </source>
</evidence>
<dbReference type="EMBL" id="FWWR01000009">
    <property type="protein sequence ID" value="SMB80862.1"/>
    <property type="molecule type" value="Genomic_DNA"/>
</dbReference>